<reference evidence="3 4" key="1">
    <citation type="submission" date="2019-03" db="EMBL/GenBank/DDBJ databases">
        <title>Genomics of glacier-inhabiting Cryobacterium strains.</title>
        <authorList>
            <person name="Liu Q."/>
            <person name="Xin Y.-H."/>
        </authorList>
    </citation>
    <scope>NUCLEOTIDE SEQUENCE [LARGE SCALE GENOMIC DNA]</scope>
    <source>
        <strain evidence="3 4">Hh4</strain>
    </source>
</reference>
<dbReference type="Proteomes" id="UP000298313">
    <property type="component" value="Unassembled WGS sequence"/>
</dbReference>
<dbReference type="RefSeq" id="WP_134522060.1">
    <property type="nucleotide sequence ID" value="NZ_SOHH01000015.1"/>
</dbReference>
<dbReference type="EMBL" id="SOHH01000015">
    <property type="protein sequence ID" value="TFD82767.1"/>
    <property type="molecule type" value="Genomic_DNA"/>
</dbReference>
<sequence>MARSPFTLAALATSAVPGLDVVQARLHGSSARTPGAHGAFDSALLVDRDGRKLIIRVPASQAAETEQSADLVALRALTTGTRSRLPFDVPEFVGQAPLSGTRAVVYELLPGDSFDADALTGHAGVSGSIGRAIAAIHGLPTAFVGTAGLPQQSAEECRTSTIELIDRAAATGYLPAALLRRWELATDDDSLWQFAPCVVHGSMSAESFLISEDAVSGVLGWSALSVGDPARDLNWLLASRGAAGESAVASYSAARQGNDPRITQRAMLYAELELARWLLHGTDTRNQPIVDDAVAMLDGLVDSVHTHTMHPLSPKTGPILDVTDVENMLAATPRGIPRRDLASAMHTDAYNLSEFGPSEFDDDGTGDATDAPTDATGSGSGTSSAGLFADDATGPIGLVQIDTGPATDDQAATRSSSE</sequence>
<organism evidence="3 4">
    <name type="scientific">Cryobacterium fucosi</name>
    <dbReference type="NCBI Taxonomy" id="1259157"/>
    <lineage>
        <taxon>Bacteria</taxon>
        <taxon>Bacillati</taxon>
        <taxon>Actinomycetota</taxon>
        <taxon>Actinomycetes</taxon>
        <taxon>Micrococcales</taxon>
        <taxon>Microbacteriaceae</taxon>
        <taxon>Cryobacterium</taxon>
    </lineage>
</organism>
<protein>
    <submittedName>
        <fullName evidence="3">Macrolide 2'-phosphotransferase</fullName>
    </submittedName>
</protein>
<keyword evidence="3" id="KW-0808">Transferase</keyword>
<dbReference type="SUPFAM" id="SSF56112">
    <property type="entry name" value="Protein kinase-like (PK-like)"/>
    <property type="match status" value="1"/>
</dbReference>
<dbReference type="GO" id="GO:0016740">
    <property type="term" value="F:transferase activity"/>
    <property type="evidence" value="ECO:0007669"/>
    <property type="project" value="UniProtKB-KW"/>
</dbReference>
<dbReference type="InterPro" id="IPR011009">
    <property type="entry name" value="Kinase-like_dom_sf"/>
</dbReference>
<proteinExistence type="predicted"/>
<dbReference type="AlphaFoldDB" id="A0A4R9BFL2"/>
<keyword evidence="4" id="KW-1185">Reference proteome</keyword>
<accession>A0A4R9BFL2</accession>
<evidence type="ECO:0000259" key="2">
    <source>
        <dbReference type="Pfam" id="PF01636"/>
    </source>
</evidence>
<feature type="domain" description="Aminoglycoside phosphotransferase" evidence="2">
    <location>
        <begin position="42"/>
        <end position="259"/>
    </location>
</feature>
<comment type="caution">
    <text evidence="3">The sequence shown here is derived from an EMBL/GenBank/DDBJ whole genome shotgun (WGS) entry which is preliminary data.</text>
</comment>
<feature type="compositionally biased region" description="Low complexity" evidence="1">
    <location>
        <begin position="366"/>
        <end position="386"/>
    </location>
</feature>
<dbReference type="OrthoDB" id="3239865at2"/>
<evidence type="ECO:0000256" key="1">
    <source>
        <dbReference type="SAM" id="MobiDB-lite"/>
    </source>
</evidence>
<feature type="region of interest" description="Disordered" evidence="1">
    <location>
        <begin position="352"/>
        <end position="418"/>
    </location>
</feature>
<dbReference type="Pfam" id="PF01636">
    <property type="entry name" value="APH"/>
    <property type="match status" value="1"/>
</dbReference>
<evidence type="ECO:0000313" key="4">
    <source>
        <dbReference type="Proteomes" id="UP000298313"/>
    </source>
</evidence>
<evidence type="ECO:0000313" key="3">
    <source>
        <dbReference type="EMBL" id="TFD82767.1"/>
    </source>
</evidence>
<dbReference type="InterPro" id="IPR002575">
    <property type="entry name" value="Aminoglycoside_PTrfase"/>
</dbReference>
<dbReference type="Gene3D" id="3.90.1200.10">
    <property type="match status" value="1"/>
</dbReference>
<name>A0A4R9BFL2_9MICO</name>
<gene>
    <name evidence="3" type="ORF">E3T48_01190</name>
</gene>